<evidence type="ECO:0000259" key="9">
    <source>
        <dbReference type="Pfam" id="PF00662"/>
    </source>
</evidence>
<dbReference type="GO" id="GO:0012505">
    <property type="term" value="C:endomembrane system"/>
    <property type="evidence" value="ECO:0007669"/>
    <property type="project" value="UniProtKB-SubCell"/>
</dbReference>
<feature type="transmembrane region" description="Helical" evidence="7">
    <location>
        <begin position="620"/>
        <end position="642"/>
    </location>
</feature>
<feature type="transmembrane region" description="Helical" evidence="7">
    <location>
        <begin position="323"/>
        <end position="341"/>
    </location>
</feature>
<feature type="transmembrane region" description="Helical" evidence="7">
    <location>
        <begin position="582"/>
        <end position="600"/>
    </location>
</feature>
<evidence type="ECO:0000256" key="7">
    <source>
        <dbReference type="SAM" id="Phobius"/>
    </source>
</evidence>
<comment type="caution">
    <text evidence="10">The sequence shown here is derived from an EMBL/GenBank/DDBJ whole genome shotgun (WGS) entry which is preliminary data.</text>
</comment>
<evidence type="ECO:0000256" key="5">
    <source>
        <dbReference type="RuleBase" id="RU000320"/>
    </source>
</evidence>
<feature type="transmembrane region" description="Helical" evidence="7">
    <location>
        <begin position="467"/>
        <end position="489"/>
    </location>
</feature>
<dbReference type="Pfam" id="PF00662">
    <property type="entry name" value="Proton_antipo_N"/>
    <property type="match status" value="1"/>
</dbReference>
<dbReference type="STRING" id="765420.OSCT_2924"/>
<proteinExistence type="predicted"/>
<feature type="transmembrane region" description="Helical" evidence="7">
    <location>
        <begin position="180"/>
        <end position="197"/>
    </location>
</feature>
<feature type="region of interest" description="Disordered" evidence="6">
    <location>
        <begin position="551"/>
        <end position="573"/>
    </location>
</feature>
<dbReference type="AlphaFoldDB" id="E1IHS4"/>
<evidence type="ECO:0000256" key="4">
    <source>
        <dbReference type="ARBA" id="ARBA00023136"/>
    </source>
</evidence>
<evidence type="ECO:0000313" key="11">
    <source>
        <dbReference type="Proteomes" id="UP000054010"/>
    </source>
</evidence>
<dbReference type="NCBIfam" id="TIGR01974">
    <property type="entry name" value="NDH_I_L"/>
    <property type="match status" value="1"/>
</dbReference>
<feature type="transmembrane region" description="Helical" evidence="7">
    <location>
        <begin position="501"/>
        <end position="521"/>
    </location>
</feature>
<dbReference type="InterPro" id="IPR001516">
    <property type="entry name" value="Proton_antipo_N"/>
</dbReference>
<accession>E1IHS4</accession>
<feature type="transmembrane region" description="Helical" evidence="7">
    <location>
        <begin position="382"/>
        <end position="404"/>
    </location>
</feature>
<keyword evidence="3 7" id="KW-1133">Transmembrane helix</keyword>
<dbReference type="Gene3D" id="1.20.5.2700">
    <property type="match status" value="2"/>
</dbReference>
<feature type="transmembrane region" description="Helical" evidence="7">
    <location>
        <begin position="353"/>
        <end position="375"/>
    </location>
</feature>
<feature type="domain" description="NADH:quinone oxidoreductase/Mrp antiporter transmembrane" evidence="8">
    <location>
        <begin position="197"/>
        <end position="517"/>
    </location>
</feature>
<dbReference type="OrthoDB" id="9807568at2"/>
<feature type="transmembrane region" description="Helical" evidence="7">
    <location>
        <begin position="282"/>
        <end position="302"/>
    </location>
</feature>
<dbReference type="InterPro" id="IPR003945">
    <property type="entry name" value="NU5C-like"/>
</dbReference>
<name>E1IHS4_9CHLR</name>
<reference evidence="10 11" key="1">
    <citation type="journal article" date="2011" name="J. Bacteriol.">
        <title>Draft genome sequence of the anoxygenic filamentous phototrophic bacterium Oscillochloris trichoides subsp. DG-6.</title>
        <authorList>
            <person name="Kuznetsov B.B."/>
            <person name="Ivanovsky R.N."/>
            <person name="Keppen O.I."/>
            <person name="Sukhacheva M.V."/>
            <person name="Bumazhkin B.K."/>
            <person name="Patutina E.O."/>
            <person name="Beletsky A.V."/>
            <person name="Mardanov A.V."/>
            <person name="Baslerov R.V."/>
            <person name="Panteleeva A.N."/>
            <person name="Kolganova T.V."/>
            <person name="Ravin N.V."/>
            <person name="Skryabin K.G."/>
        </authorList>
    </citation>
    <scope>NUCLEOTIDE SEQUENCE [LARGE SCALE GENOMIC DNA]</scope>
    <source>
        <strain evidence="10 11">DG-6</strain>
    </source>
</reference>
<evidence type="ECO:0000256" key="3">
    <source>
        <dbReference type="ARBA" id="ARBA00022989"/>
    </source>
</evidence>
<protein>
    <submittedName>
        <fullName evidence="10">Proton-translocating NADH-quinone oxidoreductase, chain L</fullName>
    </submittedName>
</protein>
<dbReference type="HOGENOM" id="CLU_007100_6_1_0"/>
<feature type="transmembrane region" description="Helical" evidence="7">
    <location>
        <begin position="756"/>
        <end position="775"/>
    </location>
</feature>
<evidence type="ECO:0000256" key="1">
    <source>
        <dbReference type="ARBA" id="ARBA00004127"/>
    </source>
</evidence>
<dbReference type="GO" id="GO:0042773">
    <property type="term" value="P:ATP synthesis coupled electron transport"/>
    <property type="evidence" value="ECO:0007669"/>
    <property type="project" value="InterPro"/>
</dbReference>
<comment type="subcellular location">
    <subcellularLocation>
        <location evidence="1">Endomembrane system</location>
        <topology evidence="1">Multi-pass membrane protein</topology>
    </subcellularLocation>
    <subcellularLocation>
        <location evidence="5">Membrane</location>
        <topology evidence="5">Multi-pass membrane protein</topology>
    </subcellularLocation>
</comment>
<feature type="region of interest" description="Disordered" evidence="6">
    <location>
        <begin position="64"/>
        <end position="106"/>
    </location>
</feature>
<organism evidence="10 11">
    <name type="scientific">Oscillochloris trichoides DG-6</name>
    <dbReference type="NCBI Taxonomy" id="765420"/>
    <lineage>
        <taxon>Bacteria</taxon>
        <taxon>Bacillati</taxon>
        <taxon>Chloroflexota</taxon>
        <taxon>Chloroflexia</taxon>
        <taxon>Chloroflexales</taxon>
        <taxon>Chloroflexineae</taxon>
        <taxon>Oscillochloridaceae</taxon>
        <taxon>Oscillochloris</taxon>
    </lineage>
</organism>
<dbReference type="InterPro" id="IPR018393">
    <property type="entry name" value="NADHpl_OxRdtase_5_subgr"/>
</dbReference>
<dbReference type="NCBIfam" id="NF005141">
    <property type="entry name" value="PRK06590.1"/>
    <property type="match status" value="1"/>
</dbReference>
<feature type="transmembrane region" description="Helical" evidence="7">
    <location>
        <begin position="410"/>
        <end position="431"/>
    </location>
</feature>
<dbReference type="GO" id="GO:0003954">
    <property type="term" value="F:NADH dehydrogenase activity"/>
    <property type="evidence" value="ECO:0007669"/>
    <property type="project" value="TreeGrafter"/>
</dbReference>
<feature type="domain" description="NADH-Ubiquinone oxidoreductase (complex I) chain 5 N-terminal" evidence="9">
    <location>
        <begin position="131"/>
        <end position="181"/>
    </location>
</feature>
<dbReference type="PANTHER" id="PTHR42829">
    <property type="entry name" value="NADH-UBIQUINONE OXIDOREDUCTASE CHAIN 5"/>
    <property type="match status" value="1"/>
</dbReference>
<dbReference type="PRINTS" id="PR01434">
    <property type="entry name" value="NADHDHGNASE5"/>
</dbReference>
<evidence type="ECO:0000313" key="10">
    <source>
        <dbReference type="EMBL" id="EFO79261.1"/>
    </source>
</evidence>
<feature type="transmembrane region" description="Helical" evidence="7">
    <location>
        <begin position="36"/>
        <end position="59"/>
    </location>
</feature>
<dbReference type="GO" id="GO:0008137">
    <property type="term" value="F:NADH dehydrogenase (ubiquinone) activity"/>
    <property type="evidence" value="ECO:0007669"/>
    <property type="project" value="InterPro"/>
</dbReference>
<feature type="compositionally biased region" description="Basic and acidic residues" evidence="6">
    <location>
        <begin position="558"/>
        <end position="573"/>
    </location>
</feature>
<feature type="transmembrane region" description="Helical" evidence="7">
    <location>
        <begin position="6"/>
        <end position="24"/>
    </location>
</feature>
<feature type="compositionally biased region" description="Basic and acidic residues" evidence="6">
    <location>
        <begin position="73"/>
        <end position="97"/>
    </location>
</feature>
<dbReference type="GO" id="GO:0016020">
    <property type="term" value="C:membrane"/>
    <property type="evidence" value="ECO:0007669"/>
    <property type="project" value="UniProtKB-SubCell"/>
</dbReference>
<feature type="transmembrane region" description="Helical" evidence="7">
    <location>
        <begin position="203"/>
        <end position="222"/>
    </location>
</feature>
<dbReference type="eggNOG" id="COG1009">
    <property type="taxonomic scope" value="Bacteria"/>
</dbReference>
<dbReference type="Pfam" id="PF00361">
    <property type="entry name" value="Proton_antipo_M"/>
    <property type="match status" value="1"/>
</dbReference>
<evidence type="ECO:0000256" key="2">
    <source>
        <dbReference type="ARBA" id="ARBA00022692"/>
    </source>
</evidence>
<feature type="transmembrane region" description="Helical" evidence="7">
    <location>
        <begin position="243"/>
        <end position="262"/>
    </location>
</feature>
<keyword evidence="2 5" id="KW-0812">Transmembrane</keyword>
<dbReference type="Proteomes" id="UP000054010">
    <property type="component" value="Unassembled WGS sequence"/>
</dbReference>
<keyword evidence="11" id="KW-1185">Reference proteome</keyword>
<evidence type="ECO:0000256" key="6">
    <source>
        <dbReference type="SAM" id="MobiDB-lite"/>
    </source>
</evidence>
<keyword evidence="4 7" id="KW-0472">Membrane</keyword>
<dbReference type="InterPro" id="IPR001750">
    <property type="entry name" value="ND/Mrp_TM"/>
</dbReference>
<sequence length="777" mass="84175">MSFFLQYAWLIPALPLLGFALITFTPLRRNKLASGWTATGLMGLAVVMALGLLVGVVGAGSTESHAATTTTETHGEATTETTESHGEAATETTETHGETTTATTESHGEAATEHKAAFTFPAPVVVQRFAWAPAGSTNFAMGIYVDTPVAVMLAMVTITATCIHLFSIGYMAANPRQSRFFSFISFFAAAMLLMVLADNLLLFFMAWEIMGLCSYLLIGFLYERPQAYRAAIKAFITTRIGDVLMLLGLVYLWTQAGSLAFGTAVGEIFNPEFLQRIGTETGFMGMTHATLISLLIFAGTVGKSAQFPLHVWLPDAMEGPTPVSALIHAATMVSAGVFLVARTFPIFEADGGMALQVVAIIGSFTALFAATIAVAQYDIKRILAYSTLSQLGFMVAAIGIGGWVAGMFHLLTHAFFKALLFLGSGAVIHAMEATPAIEKLHHHDEYAAQQTAQDIRNMGGLRTKLPWTFWTYTAGYLALAGIVPFAGFWSKDEILAHAMDHGHPIVYAVLTVAAFLTAFYMTRQWRLVFFGEFRGEHPVVFVNPEHQAEHHHHHGHADHHADDHGHDHGHGHIHWHESPTMTAALVVLASFAVTAGAFNLPFSMPGGHWLSHIWGQAGVGINWMVAGLSLLIASAGIAVGWFSYRNAFAKAQDTDPLDARVPTIFAMLNEKYRVDEFYNATVGRLTALLALLWSFLDRVVLDGIVNGVGHLTLFISRVNFIVDDTLLNDGPDAVADGTNAVGRQTRKLQTGRAQDYAAYVFAGTLALAMLYLYVIGK</sequence>
<dbReference type="PANTHER" id="PTHR42829:SF2">
    <property type="entry name" value="NADH-UBIQUINONE OXIDOREDUCTASE CHAIN 5"/>
    <property type="match status" value="1"/>
</dbReference>
<feature type="transmembrane region" description="Helical" evidence="7">
    <location>
        <begin position="149"/>
        <end position="173"/>
    </location>
</feature>
<gene>
    <name evidence="10" type="ORF">OSCT_2924</name>
</gene>
<dbReference type="EMBL" id="ADVR01000120">
    <property type="protein sequence ID" value="EFO79261.1"/>
    <property type="molecule type" value="Genomic_DNA"/>
</dbReference>
<dbReference type="GO" id="GO:0015990">
    <property type="term" value="P:electron transport coupled proton transport"/>
    <property type="evidence" value="ECO:0007669"/>
    <property type="project" value="TreeGrafter"/>
</dbReference>
<evidence type="ECO:0000259" key="8">
    <source>
        <dbReference type="Pfam" id="PF00361"/>
    </source>
</evidence>